<gene>
    <name evidence="1" type="ORF">IAA83_05880</name>
</gene>
<comment type="caution">
    <text evidence="1">The sequence shown here is derived from an EMBL/GenBank/DDBJ whole genome shotgun (WGS) entry which is preliminary data.</text>
</comment>
<dbReference type="EMBL" id="DVJJ01000087">
    <property type="protein sequence ID" value="HIS64884.1"/>
    <property type="molecule type" value="Genomic_DNA"/>
</dbReference>
<dbReference type="AlphaFoldDB" id="A0A9D1JU50"/>
<accession>A0A9D1JU50</accession>
<dbReference type="Proteomes" id="UP000886741">
    <property type="component" value="Unassembled WGS sequence"/>
</dbReference>
<proteinExistence type="predicted"/>
<reference evidence="1" key="1">
    <citation type="submission" date="2020-10" db="EMBL/GenBank/DDBJ databases">
        <authorList>
            <person name="Gilroy R."/>
        </authorList>
    </citation>
    <scope>NUCLEOTIDE SEQUENCE</scope>
    <source>
        <strain evidence="1">ChiBcec16-1751</strain>
    </source>
</reference>
<reference evidence="1" key="2">
    <citation type="journal article" date="2021" name="PeerJ">
        <title>Extensive microbial diversity within the chicken gut microbiome revealed by metagenomics and culture.</title>
        <authorList>
            <person name="Gilroy R."/>
            <person name="Ravi A."/>
            <person name="Getino M."/>
            <person name="Pursley I."/>
            <person name="Horton D.L."/>
            <person name="Alikhan N.F."/>
            <person name="Baker D."/>
            <person name="Gharbi K."/>
            <person name="Hall N."/>
            <person name="Watson M."/>
            <person name="Adriaenssens E.M."/>
            <person name="Foster-Nyarko E."/>
            <person name="Jarju S."/>
            <person name="Secka A."/>
            <person name="Antonio M."/>
            <person name="Oren A."/>
            <person name="Chaudhuri R.R."/>
            <person name="La Ragione R."/>
            <person name="Hildebrand F."/>
            <person name="Pallen M.J."/>
        </authorList>
    </citation>
    <scope>NUCLEOTIDE SEQUENCE</scope>
    <source>
        <strain evidence="1">ChiBcec16-1751</strain>
    </source>
</reference>
<name>A0A9D1JU50_9FIRM</name>
<evidence type="ECO:0000313" key="2">
    <source>
        <dbReference type="Proteomes" id="UP000886741"/>
    </source>
</evidence>
<sequence>MRLTNVKDVQKFTQVVNECEHDVYLKSQEGDVFNLKSSMSQYIAIGRLIEESGDTLELFADSKEDEARLIRFLCELDESQNG</sequence>
<evidence type="ECO:0000313" key="1">
    <source>
        <dbReference type="EMBL" id="HIS64884.1"/>
    </source>
</evidence>
<organism evidence="1 2">
    <name type="scientific">Candidatus Avoscillospira avistercoris</name>
    <dbReference type="NCBI Taxonomy" id="2840707"/>
    <lineage>
        <taxon>Bacteria</taxon>
        <taxon>Bacillati</taxon>
        <taxon>Bacillota</taxon>
        <taxon>Clostridia</taxon>
        <taxon>Eubacteriales</taxon>
        <taxon>Oscillospiraceae</taxon>
        <taxon>Oscillospiraceae incertae sedis</taxon>
        <taxon>Candidatus Avoscillospira</taxon>
    </lineage>
</organism>
<protein>
    <submittedName>
        <fullName evidence="1">Polya polymerase</fullName>
    </submittedName>
</protein>